<dbReference type="InterPro" id="IPR036388">
    <property type="entry name" value="WH-like_DNA-bd_sf"/>
</dbReference>
<evidence type="ECO:0000313" key="6">
    <source>
        <dbReference type="Proteomes" id="UP000187059"/>
    </source>
</evidence>
<keyword evidence="5" id="KW-0614">Plasmid</keyword>
<dbReference type="Proteomes" id="UP000187059">
    <property type="component" value="Plasmid pPABY1"/>
</dbReference>
<keyword evidence="2" id="KW-0238">DNA-binding</keyword>
<evidence type="ECO:0000256" key="1">
    <source>
        <dbReference type="ARBA" id="ARBA00023015"/>
    </source>
</evidence>
<dbReference type="KEGG" id="paby:Ga0080574_TMP513"/>
<dbReference type="Pfam" id="PF00392">
    <property type="entry name" value="GntR"/>
    <property type="match status" value="1"/>
</dbReference>
<gene>
    <name evidence="5" type="ORF">Ga0080574_TMP513</name>
</gene>
<proteinExistence type="predicted"/>
<dbReference type="InterPro" id="IPR036390">
    <property type="entry name" value="WH_DNA-bd_sf"/>
</dbReference>
<accession>A0A1P8UN97</accession>
<dbReference type="CDD" id="cd07377">
    <property type="entry name" value="WHTH_GntR"/>
    <property type="match status" value="1"/>
</dbReference>
<dbReference type="InterPro" id="IPR011711">
    <property type="entry name" value="GntR_C"/>
</dbReference>
<organism evidence="5 6">
    <name type="scientific">Salipiger abyssi</name>
    <dbReference type="NCBI Taxonomy" id="1250539"/>
    <lineage>
        <taxon>Bacteria</taxon>
        <taxon>Pseudomonadati</taxon>
        <taxon>Pseudomonadota</taxon>
        <taxon>Alphaproteobacteria</taxon>
        <taxon>Rhodobacterales</taxon>
        <taxon>Roseobacteraceae</taxon>
        <taxon>Salipiger</taxon>
    </lineage>
</organism>
<dbReference type="RefSeq" id="WP_076695026.1">
    <property type="nucleotide sequence ID" value="NZ_CP015091.1"/>
</dbReference>
<dbReference type="PROSITE" id="PS50949">
    <property type="entry name" value="HTH_GNTR"/>
    <property type="match status" value="1"/>
</dbReference>
<geneLocation type="plasmid" evidence="6">
    <name>ppaby1</name>
</geneLocation>
<dbReference type="EMBL" id="CP015091">
    <property type="protein sequence ID" value="APZ50847.1"/>
    <property type="molecule type" value="Genomic_DNA"/>
</dbReference>
<dbReference type="SUPFAM" id="SSF46785">
    <property type="entry name" value="Winged helix' DNA-binding domain"/>
    <property type="match status" value="1"/>
</dbReference>
<evidence type="ECO:0000259" key="4">
    <source>
        <dbReference type="PROSITE" id="PS50949"/>
    </source>
</evidence>
<keyword evidence="1" id="KW-0805">Transcription regulation</keyword>
<dbReference type="PANTHER" id="PTHR43537">
    <property type="entry name" value="TRANSCRIPTIONAL REGULATOR, GNTR FAMILY"/>
    <property type="match status" value="1"/>
</dbReference>
<evidence type="ECO:0000256" key="3">
    <source>
        <dbReference type="ARBA" id="ARBA00023163"/>
    </source>
</evidence>
<dbReference type="Gene3D" id="1.10.10.10">
    <property type="entry name" value="Winged helix-like DNA-binding domain superfamily/Winged helix DNA-binding domain"/>
    <property type="match status" value="1"/>
</dbReference>
<dbReference type="GO" id="GO:0003700">
    <property type="term" value="F:DNA-binding transcription factor activity"/>
    <property type="evidence" value="ECO:0007669"/>
    <property type="project" value="InterPro"/>
</dbReference>
<dbReference type="SMART" id="SM00345">
    <property type="entry name" value="HTH_GNTR"/>
    <property type="match status" value="1"/>
</dbReference>
<sequence>MSLRGQPLKVNYAYRQIADAIQAQILDGSLPPGERLPGEVALAEMFGVTRSTVREGLRQLESDGLVHRPSPRRLEVAMPQIDQLATRAGRAMVLMKVTFRELWQVALETEPLAAALAAEHATPDTVAQLEDLHVRLIEAEEDEQETIRIDTEFHSLIAEMGQNRVLILAREPIALLLYRGFTQVAPKVPQAFGRQIEAHAHVLAAIRNRDQETARFWARRHIEDFWRGIQIAGLEDETPMTNAKAM</sequence>
<feature type="domain" description="HTH gntR-type" evidence="4">
    <location>
        <begin position="11"/>
        <end position="79"/>
    </location>
</feature>
<dbReference type="OrthoDB" id="9794015at2"/>
<reference evidence="5 6" key="1">
    <citation type="submission" date="2016-04" db="EMBL/GenBank/DDBJ databases">
        <title>Deep-sea bacteria in the southern Pacific.</title>
        <authorList>
            <person name="Tang K."/>
        </authorList>
    </citation>
    <scope>NUCLEOTIDE SEQUENCE [LARGE SCALE GENOMIC DNA]</scope>
    <source>
        <strain evidence="5 6">JLT2014</strain>
        <plasmid evidence="6">ppaby1</plasmid>
    </source>
</reference>
<dbReference type="GO" id="GO:0003677">
    <property type="term" value="F:DNA binding"/>
    <property type="evidence" value="ECO:0007669"/>
    <property type="project" value="UniProtKB-KW"/>
</dbReference>
<dbReference type="PRINTS" id="PR00035">
    <property type="entry name" value="HTHGNTR"/>
</dbReference>
<evidence type="ECO:0000313" key="5">
    <source>
        <dbReference type="EMBL" id="APZ50847.1"/>
    </source>
</evidence>
<evidence type="ECO:0000256" key="2">
    <source>
        <dbReference type="ARBA" id="ARBA00023125"/>
    </source>
</evidence>
<dbReference type="PANTHER" id="PTHR43537:SF5">
    <property type="entry name" value="UXU OPERON TRANSCRIPTIONAL REGULATOR"/>
    <property type="match status" value="1"/>
</dbReference>
<dbReference type="Pfam" id="PF07729">
    <property type="entry name" value="FCD"/>
    <property type="match status" value="1"/>
</dbReference>
<dbReference type="AlphaFoldDB" id="A0A1P8UN97"/>
<keyword evidence="6" id="KW-1185">Reference proteome</keyword>
<dbReference type="InterPro" id="IPR000524">
    <property type="entry name" value="Tscrpt_reg_HTH_GntR"/>
</dbReference>
<name>A0A1P8UN97_9RHOB</name>
<protein>
    <submittedName>
        <fullName evidence="5">Transcriptional regulator</fullName>
    </submittedName>
</protein>
<dbReference type="SMART" id="SM00895">
    <property type="entry name" value="FCD"/>
    <property type="match status" value="1"/>
</dbReference>
<dbReference type="Gene3D" id="1.20.120.530">
    <property type="entry name" value="GntR ligand-binding domain-like"/>
    <property type="match status" value="1"/>
</dbReference>
<dbReference type="InterPro" id="IPR008920">
    <property type="entry name" value="TF_FadR/GntR_C"/>
</dbReference>
<keyword evidence="3" id="KW-0804">Transcription</keyword>
<dbReference type="SUPFAM" id="SSF48008">
    <property type="entry name" value="GntR ligand-binding domain-like"/>
    <property type="match status" value="1"/>
</dbReference>